<reference evidence="1 2" key="1">
    <citation type="journal article" date="2021" name="Phytopathology">
        <title>Complete genome sequence of Ralstonia syzygii subsp. indonesiensis strain LLRS-1, isolated from wilted tobacco in China.</title>
        <authorList>
            <person name="Lu C.H."/>
            <person name="Li J.Y."/>
            <person name="Mi M.G."/>
            <person name="Lin Z.L."/>
            <person name="Jiang N."/>
            <person name="Gai X."/>
            <person name="Ma J.H."/>
            <person name="Lei L.P."/>
            <person name="Xia Z.Y."/>
        </authorList>
    </citation>
    <scope>NUCLEOTIDE SEQUENCE [LARGE SCALE GENOMIC DNA]</scope>
    <source>
        <strain evidence="1 2">LLRS-1</strain>
    </source>
</reference>
<dbReference type="Proteomes" id="UP000677898">
    <property type="component" value="Chromosome"/>
</dbReference>
<evidence type="ECO:0000313" key="2">
    <source>
        <dbReference type="Proteomes" id="UP000677898"/>
    </source>
</evidence>
<name>A0ABX7ZGW9_9RALS</name>
<protein>
    <submittedName>
        <fullName evidence="1">Uncharacterized protein</fullName>
    </submittedName>
</protein>
<proteinExistence type="predicted"/>
<sequence>MIIEEAIGFFGHTADSAKLDEYLASLGVKERPQFNENPYEWVARNEEGYILMFEARHNYEETWGTVIGNGSMVFAGVRVHSKENNAGCAEYASPLPSPLSFDQKHHDVLAHLGAPSFDDEATGDENRLCTWNKVRLGKSDVFLSVNFLPNDGSVSFLTIKPVKLRFL</sequence>
<evidence type="ECO:0000313" key="1">
    <source>
        <dbReference type="EMBL" id="QUP54458.1"/>
    </source>
</evidence>
<accession>A0ABX7ZGW9</accession>
<gene>
    <name evidence="1" type="ORF">GO998_12210</name>
</gene>
<organism evidence="1 2">
    <name type="scientific">Ralstonia syzygii</name>
    <dbReference type="NCBI Taxonomy" id="28097"/>
    <lineage>
        <taxon>Bacteria</taxon>
        <taxon>Pseudomonadati</taxon>
        <taxon>Pseudomonadota</taxon>
        <taxon>Betaproteobacteria</taxon>
        <taxon>Burkholderiales</taxon>
        <taxon>Burkholderiaceae</taxon>
        <taxon>Ralstonia</taxon>
        <taxon>Ralstonia solanacearum species complex</taxon>
    </lineage>
</organism>
<dbReference type="EMBL" id="CP046729">
    <property type="protein sequence ID" value="QUP54458.1"/>
    <property type="molecule type" value="Genomic_DNA"/>
</dbReference>
<dbReference type="RefSeq" id="WP_139233361.1">
    <property type="nucleotide sequence ID" value="NZ_CP046729.1"/>
</dbReference>
<keyword evidence="2" id="KW-1185">Reference proteome</keyword>